<accession>A0A438BUB9</accession>
<dbReference type="PANTHER" id="PTHR33116">
    <property type="entry name" value="REVERSE TRANSCRIPTASE ZINC-BINDING DOMAIN-CONTAINING PROTEIN-RELATED-RELATED"/>
    <property type="match status" value="1"/>
</dbReference>
<dbReference type="PANTHER" id="PTHR33116:SF78">
    <property type="entry name" value="OS12G0587133 PROTEIN"/>
    <property type="match status" value="1"/>
</dbReference>
<dbReference type="Proteomes" id="UP000288805">
    <property type="component" value="Unassembled WGS sequence"/>
</dbReference>
<evidence type="ECO:0000313" key="1">
    <source>
        <dbReference type="EMBL" id="RVW14477.1"/>
    </source>
</evidence>
<protein>
    <submittedName>
        <fullName evidence="1">Uncharacterized protein</fullName>
    </submittedName>
</protein>
<proteinExistence type="predicted"/>
<dbReference type="AlphaFoldDB" id="A0A438BUB9"/>
<evidence type="ECO:0000313" key="2">
    <source>
        <dbReference type="Proteomes" id="UP000288805"/>
    </source>
</evidence>
<dbReference type="EMBL" id="QGNW01002617">
    <property type="protein sequence ID" value="RVW14477.1"/>
    <property type="molecule type" value="Genomic_DNA"/>
</dbReference>
<comment type="caution">
    <text evidence="1">The sequence shown here is derived from an EMBL/GenBank/DDBJ whole genome shotgun (WGS) entry which is preliminary data.</text>
</comment>
<name>A0A438BUB9_VITVI</name>
<sequence length="300" mass="35112">MEQGGVGNVLYNKAEAFSRLQSWEAKENENSLIPGEAEAKSLALEDYKKLKDNMPSLLLKMDIEKAFDHVNWDFLMVVMSKMGFGHRWINWMKWLKVNLSKSEVIPVVKAFLWRLLPRSWVVRLGVYPLPTWVSPLGPYKSTGVWDVVEERFRKRLSLWKRQYLSKGGRLTLLKSTLSSLPTYFLSLFVIPKRVCARLEKIQRDFLWGRGALENRPHLAIRNGWENIRTHSRFILGDGTRVKFWKDLWCENQSLEDAFPNLFNLAVNKEGWVVEAWEEDGIGGSWELRFNKHLNDWEVGK</sequence>
<organism evidence="1 2">
    <name type="scientific">Vitis vinifera</name>
    <name type="common">Grape</name>
    <dbReference type="NCBI Taxonomy" id="29760"/>
    <lineage>
        <taxon>Eukaryota</taxon>
        <taxon>Viridiplantae</taxon>
        <taxon>Streptophyta</taxon>
        <taxon>Embryophyta</taxon>
        <taxon>Tracheophyta</taxon>
        <taxon>Spermatophyta</taxon>
        <taxon>Magnoliopsida</taxon>
        <taxon>eudicotyledons</taxon>
        <taxon>Gunneridae</taxon>
        <taxon>Pentapetalae</taxon>
        <taxon>rosids</taxon>
        <taxon>Vitales</taxon>
        <taxon>Vitaceae</taxon>
        <taxon>Viteae</taxon>
        <taxon>Vitis</taxon>
    </lineage>
</organism>
<reference evidence="1 2" key="1">
    <citation type="journal article" date="2018" name="PLoS Genet.">
        <title>Population sequencing reveals clonal diversity and ancestral inbreeding in the grapevine cultivar Chardonnay.</title>
        <authorList>
            <person name="Roach M.J."/>
            <person name="Johnson D.L."/>
            <person name="Bohlmann J."/>
            <person name="van Vuuren H.J."/>
            <person name="Jones S.J."/>
            <person name="Pretorius I.S."/>
            <person name="Schmidt S.A."/>
            <person name="Borneman A.R."/>
        </authorList>
    </citation>
    <scope>NUCLEOTIDE SEQUENCE [LARGE SCALE GENOMIC DNA]</scope>
    <source>
        <strain evidence="2">cv. Chardonnay</strain>
        <tissue evidence="1">Leaf</tissue>
    </source>
</reference>
<gene>
    <name evidence="1" type="ORF">CK203_077243</name>
</gene>